<proteinExistence type="predicted"/>
<feature type="region of interest" description="Disordered" evidence="1">
    <location>
        <begin position="18"/>
        <end position="59"/>
    </location>
</feature>
<keyword evidence="3" id="KW-1185">Reference proteome</keyword>
<feature type="region of interest" description="Disordered" evidence="1">
    <location>
        <begin position="538"/>
        <end position="620"/>
    </location>
</feature>
<feature type="compositionally biased region" description="Basic and acidic residues" evidence="1">
    <location>
        <begin position="18"/>
        <end position="29"/>
    </location>
</feature>
<dbReference type="EMBL" id="CAUYUJ010018394">
    <property type="protein sequence ID" value="CAK0883289.1"/>
    <property type="molecule type" value="Genomic_DNA"/>
</dbReference>
<feature type="compositionally biased region" description="Acidic residues" evidence="1">
    <location>
        <begin position="385"/>
        <end position="395"/>
    </location>
</feature>
<organism evidence="2 3">
    <name type="scientific">Prorocentrum cordatum</name>
    <dbReference type="NCBI Taxonomy" id="2364126"/>
    <lineage>
        <taxon>Eukaryota</taxon>
        <taxon>Sar</taxon>
        <taxon>Alveolata</taxon>
        <taxon>Dinophyceae</taxon>
        <taxon>Prorocentrales</taxon>
        <taxon>Prorocentraceae</taxon>
        <taxon>Prorocentrum</taxon>
    </lineage>
</organism>
<evidence type="ECO:0000256" key="1">
    <source>
        <dbReference type="SAM" id="MobiDB-lite"/>
    </source>
</evidence>
<feature type="region of interest" description="Disordered" evidence="1">
    <location>
        <begin position="378"/>
        <end position="400"/>
    </location>
</feature>
<protein>
    <submittedName>
        <fullName evidence="2">Uncharacterized protein</fullName>
    </submittedName>
</protein>
<accession>A0ABN9WDM2</accession>
<feature type="compositionally biased region" description="Basic and acidic residues" evidence="1">
    <location>
        <begin position="490"/>
        <end position="507"/>
    </location>
</feature>
<reference evidence="2" key="1">
    <citation type="submission" date="2023-10" db="EMBL/GenBank/DDBJ databases">
        <authorList>
            <person name="Chen Y."/>
            <person name="Shah S."/>
            <person name="Dougan E. K."/>
            <person name="Thang M."/>
            <person name="Chan C."/>
        </authorList>
    </citation>
    <scope>NUCLEOTIDE SEQUENCE [LARGE SCALE GENOMIC DNA]</scope>
</reference>
<name>A0ABN9WDM2_9DINO</name>
<feature type="compositionally biased region" description="Basic residues" evidence="1">
    <location>
        <begin position="566"/>
        <end position="575"/>
    </location>
</feature>
<evidence type="ECO:0000313" key="3">
    <source>
        <dbReference type="Proteomes" id="UP001189429"/>
    </source>
</evidence>
<feature type="compositionally biased region" description="Basic and acidic residues" evidence="1">
    <location>
        <begin position="588"/>
        <end position="598"/>
    </location>
</feature>
<gene>
    <name evidence="2" type="ORF">PCOR1329_LOCUS65535</name>
</gene>
<dbReference type="Proteomes" id="UP001189429">
    <property type="component" value="Unassembled WGS sequence"/>
</dbReference>
<feature type="region of interest" description="Disordered" evidence="1">
    <location>
        <begin position="464"/>
        <end position="510"/>
    </location>
</feature>
<sequence>MTGALDFDCLAFFKEDRRAGGRRDRDPPSRSRSARRALPRVAQLTRGTPGSPMQPLYRGSGTRSVYIASSSGDGGDDDRLPLGHLDPEFNHSEGQMFTNSLSASDRRLAHLEAVPQEVQHESAVVKIDAANRLHLIASALGPQKTIEELIPYVAQALGAGAMAEAFFAGLPPSRLTASELELRDLLLQARGALLQAAAVAERLLPGAGAVPLQAWVDRRMPGHALRATAGGGRVTLAAGGAPAERRGLYGGGPAAGGQGTEALRPAEPQLLARPVPKALPRARGGSGSATAAEAFFGQLPRDSFTQAEEGLRSALRGLLARRGPLPVPHAAADPRVALAAEAALMRAVVLEHWVERRIGGEVQVILDEGGGRVFQLLDEPGLGEGSEEEEEGDDDATARDENIVDDVGDHGHAYLGGSEMHASARPPEVVPVREQPPVALHVSLTPADRCEDYAYVFMTEGDDEPTLQGPLEERARKKTRRGNSHYSAEATERRERRRAEVEHERRTRTCGCPPWQDHQPGCHVTARALSPRSCSACLPAPGRANTEPRVEVRSEQPAADPAEPAKRKRQHRGTNRRGASAAARRAARREQVEHERRTRSCGCPPHLPHQPDCPEGLHEP</sequence>
<evidence type="ECO:0000313" key="2">
    <source>
        <dbReference type="EMBL" id="CAK0883289.1"/>
    </source>
</evidence>
<comment type="caution">
    <text evidence="2">The sequence shown here is derived from an EMBL/GenBank/DDBJ whole genome shotgun (WGS) entry which is preliminary data.</text>
</comment>